<dbReference type="AlphaFoldDB" id="A0A853BL56"/>
<accession>A0A853BL56</accession>
<protein>
    <submittedName>
        <fullName evidence="3">L-ascorbate metabolism protein UlaG (Beta-lactamase superfamily)</fullName>
    </submittedName>
</protein>
<dbReference type="InterPro" id="IPR001279">
    <property type="entry name" value="Metallo-B-lactamas"/>
</dbReference>
<feature type="chain" id="PRO_5039474961" evidence="1">
    <location>
        <begin position="28"/>
        <end position="327"/>
    </location>
</feature>
<dbReference type="PANTHER" id="PTHR43546">
    <property type="entry name" value="UPF0173 METAL-DEPENDENT HYDROLASE MJ1163-RELATED"/>
    <property type="match status" value="1"/>
</dbReference>
<name>A0A853BL56_9ACTN</name>
<gene>
    <name evidence="3" type="ORF">HNR12_002240</name>
</gene>
<dbReference type="EMBL" id="JACCFO010000001">
    <property type="protein sequence ID" value="NYI95963.1"/>
    <property type="molecule type" value="Genomic_DNA"/>
</dbReference>
<evidence type="ECO:0000313" key="3">
    <source>
        <dbReference type="EMBL" id="NYI95963.1"/>
    </source>
</evidence>
<dbReference type="SMART" id="SM00849">
    <property type="entry name" value="Lactamase_B"/>
    <property type="match status" value="1"/>
</dbReference>
<evidence type="ECO:0000259" key="2">
    <source>
        <dbReference type="SMART" id="SM00849"/>
    </source>
</evidence>
<evidence type="ECO:0000256" key="1">
    <source>
        <dbReference type="SAM" id="SignalP"/>
    </source>
</evidence>
<evidence type="ECO:0000313" key="4">
    <source>
        <dbReference type="Proteomes" id="UP000575985"/>
    </source>
</evidence>
<feature type="signal peptide" evidence="1">
    <location>
        <begin position="1"/>
        <end position="27"/>
    </location>
</feature>
<sequence>MSALDRRRFLRTAGAGTALASLLGAGAAGTAAAAADTAPAPAPRARRHSTTARLRWLGTSGWRLEAAGATLLVDPYLSRYPTGLFTGKFDPTTGLKVRKDVVDRHMGDPSLILVTHSHWDHFNDVPYIAKSTGARVVGTSTTAHLAQAMKVDTAQLSAVKGGEVFDFPEFVVEVVPSLHSRNGNYSMAFPGSVSAPPATEPATIADLPEGDTLCFQVRVKGGPSIFFMGASDFAERSVAGLTPDVAMIALPSSSATHDYVPRLIRALGKPPTVVPVHWDDFEVPLKNPPVDATGEAMGPEEFAAKVEEVAPGTKVVIPEYLTPYTFG</sequence>
<dbReference type="PROSITE" id="PS51318">
    <property type="entry name" value="TAT"/>
    <property type="match status" value="1"/>
</dbReference>
<organism evidence="3 4">
    <name type="scientific">Streptomonospora nanhaiensis</name>
    <dbReference type="NCBI Taxonomy" id="1323731"/>
    <lineage>
        <taxon>Bacteria</taxon>
        <taxon>Bacillati</taxon>
        <taxon>Actinomycetota</taxon>
        <taxon>Actinomycetes</taxon>
        <taxon>Streptosporangiales</taxon>
        <taxon>Nocardiopsidaceae</taxon>
        <taxon>Streptomonospora</taxon>
    </lineage>
</organism>
<dbReference type="Proteomes" id="UP000575985">
    <property type="component" value="Unassembled WGS sequence"/>
</dbReference>
<dbReference type="Gene3D" id="3.60.15.10">
    <property type="entry name" value="Ribonuclease Z/Hydroxyacylglutathione hydrolase-like"/>
    <property type="match status" value="1"/>
</dbReference>
<reference evidence="3 4" key="1">
    <citation type="submission" date="2020-07" db="EMBL/GenBank/DDBJ databases">
        <title>Sequencing the genomes of 1000 actinobacteria strains.</title>
        <authorList>
            <person name="Klenk H.-P."/>
        </authorList>
    </citation>
    <scope>NUCLEOTIDE SEQUENCE [LARGE SCALE GENOMIC DNA]</scope>
    <source>
        <strain evidence="3 4">DSM 45927</strain>
    </source>
</reference>
<dbReference type="SUPFAM" id="SSF56281">
    <property type="entry name" value="Metallo-hydrolase/oxidoreductase"/>
    <property type="match status" value="1"/>
</dbReference>
<proteinExistence type="predicted"/>
<dbReference type="InterPro" id="IPR050114">
    <property type="entry name" value="UPF0173_UPF0282_UlaG_hydrolase"/>
</dbReference>
<dbReference type="InterPro" id="IPR036866">
    <property type="entry name" value="RibonucZ/Hydroxyglut_hydro"/>
</dbReference>
<comment type="caution">
    <text evidence="3">The sequence shown here is derived from an EMBL/GenBank/DDBJ whole genome shotgun (WGS) entry which is preliminary data.</text>
</comment>
<feature type="domain" description="Metallo-beta-lactamase" evidence="2">
    <location>
        <begin position="58"/>
        <end position="277"/>
    </location>
</feature>
<keyword evidence="4" id="KW-1185">Reference proteome</keyword>
<dbReference type="InterPro" id="IPR006311">
    <property type="entry name" value="TAT_signal"/>
</dbReference>
<dbReference type="PANTHER" id="PTHR43546:SF3">
    <property type="entry name" value="UPF0173 METAL-DEPENDENT HYDROLASE MJ1163"/>
    <property type="match status" value="1"/>
</dbReference>
<dbReference type="RefSeq" id="WP_179767405.1">
    <property type="nucleotide sequence ID" value="NZ_JACCFO010000001.1"/>
</dbReference>
<dbReference type="CDD" id="cd06262">
    <property type="entry name" value="metallo-hydrolase-like_MBL-fold"/>
    <property type="match status" value="1"/>
</dbReference>
<dbReference type="Pfam" id="PF13483">
    <property type="entry name" value="Lactamase_B_3"/>
    <property type="match status" value="1"/>
</dbReference>
<keyword evidence="1" id="KW-0732">Signal</keyword>